<comment type="caution">
    <text evidence="1">The sequence shown here is derived from an EMBL/GenBank/DDBJ whole genome shotgun (WGS) entry which is preliminary data.</text>
</comment>
<name>A0A918HF25_9ACTN</name>
<proteinExistence type="predicted"/>
<gene>
    <name evidence="1" type="ORF">GCM10010226_41760</name>
</gene>
<dbReference type="RefSeq" id="WP_189712842.1">
    <property type="nucleotide sequence ID" value="NZ_BMSA01000012.1"/>
</dbReference>
<reference evidence="1" key="1">
    <citation type="journal article" date="2014" name="Int. J. Syst. Evol. Microbiol.">
        <title>Complete genome sequence of Corynebacterium casei LMG S-19264T (=DSM 44701T), isolated from a smear-ripened cheese.</title>
        <authorList>
            <consortium name="US DOE Joint Genome Institute (JGI-PGF)"/>
            <person name="Walter F."/>
            <person name="Albersmeier A."/>
            <person name="Kalinowski J."/>
            <person name="Ruckert C."/>
        </authorList>
    </citation>
    <scope>NUCLEOTIDE SEQUENCE</scope>
    <source>
        <strain evidence="1">JCM 4125</strain>
    </source>
</reference>
<evidence type="ECO:0000313" key="1">
    <source>
        <dbReference type="EMBL" id="GGT60056.1"/>
    </source>
</evidence>
<evidence type="ECO:0000313" key="2">
    <source>
        <dbReference type="Proteomes" id="UP000646776"/>
    </source>
</evidence>
<dbReference type="Proteomes" id="UP000646776">
    <property type="component" value="Unassembled WGS sequence"/>
</dbReference>
<sequence length="117" mass="12711">MKIRFQASGPDGEAELGSLFDWFSDDRALRGHVRVERIALDTPGRMGPGLEAVLTVLSTAAGVAQLPLSYLAWRHSRRPRPPIVLNVLGGDPAEVEELLRRLRGETGEDGAAGEDRP</sequence>
<protein>
    <submittedName>
        <fullName evidence="1">Uncharacterized protein</fullName>
    </submittedName>
</protein>
<accession>A0A918HF25</accession>
<dbReference type="AlphaFoldDB" id="A0A918HF25"/>
<organism evidence="1 2">
    <name type="scientific">Streptomyces phaeofaciens</name>
    <dbReference type="NCBI Taxonomy" id="68254"/>
    <lineage>
        <taxon>Bacteria</taxon>
        <taxon>Bacillati</taxon>
        <taxon>Actinomycetota</taxon>
        <taxon>Actinomycetes</taxon>
        <taxon>Kitasatosporales</taxon>
        <taxon>Streptomycetaceae</taxon>
        <taxon>Streptomyces</taxon>
    </lineage>
</organism>
<keyword evidence="2" id="KW-1185">Reference proteome</keyword>
<dbReference type="Pfam" id="PF19953">
    <property type="entry name" value="EACC1"/>
    <property type="match status" value="1"/>
</dbReference>
<dbReference type="InterPro" id="IPR045428">
    <property type="entry name" value="EACC1"/>
</dbReference>
<dbReference type="EMBL" id="BMSA01000012">
    <property type="protein sequence ID" value="GGT60056.1"/>
    <property type="molecule type" value="Genomic_DNA"/>
</dbReference>
<reference evidence="1" key="2">
    <citation type="submission" date="2020-09" db="EMBL/GenBank/DDBJ databases">
        <authorList>
            <person name="Sun Q."/>
            <person name="Ohkuma M."/>
        </authorList>
    </citation>
    <scope>NUCLEOTIDE SEQUENCE</scope>
    <source>
        <strain evidence="1">JCM 4125</strain>
    </source>
</reference>